<comment type="caution">
    <text evidence="1">The sequence shown here is derived from an EMBL/GenBank/DDBJ whole genome shotgun (WGS) entry which is preliminary data.</text>
</comment>
<name>A0A1Q9BZH5_SYMMI</name>
<dbReference type="OrthoDB" id="419960at2759"/>
<gene>
    <name evidence="1" type="ORF">AK812_SmicGene44037</name>
</gene>
<proteinExistence type="predicted"/>
<dbReference type="EMBL" id="LSRX01002148">
    <property type="protein sequence ID" value="OLP76075.1"/>
    <property type="molecule type" value="Genomic_DNA"/>
</dbReference>
<keyword evidence="2" id="KW-1185">Reference proteome</keyword>
<dbReference type="Proteomes" id="UP000186817">
    <property type="component" value="Unassembled WGS sequence"/>
</dbReference>
<accession>A0A1Q9BZH5</accession>
<reference evidence="1 2" key="1">
    <citation type="submission" date="2016-02" db="EMBL/GenBank/DDBJ databases">
        <title>Genome analysis of coral dinoflagellate symbionts highlights evolutionary adaptations to a symbiotic lifestyle.</title>
        <authorList>
            <person name="Aranda M."/>
            <person name="Li Y."/>
            <person name="Liew Y.J."/>
            <person name="Baumgarten S."/>
            <person name="Simakov O."/>
            <person name="Wilson M."/>
            <person name="Piel J."/>
            <person name="Ashoor H."/>
            <person name="Bougouffa S."/>
            <person name="Bajic V.B."/>
            <person name="Ryu T."/>
            <person name="Ravasi T."/>
            <person name="Bayer T."/>
            <person name="Micklem G."/>
            <person name="Kim H."/>
            <person name="Bhak J."/>
            <person name="Lajeunesse T.C."/>
            <person name="Voolstra C.R."/>
        </authorList>
    </citation>
    <scope>NUCLEOTIDE SEQUENCE [LARGE SCALE GENOMIC DNA]</scope>
    <source>
        <strain evidence="1 2">CCMP2467</strain>
    </source>
</reference>
<feature type="non-terminal residue" evidence="1">
    <location>
        <position position="418"/>
    </location>
</feature>
<sequence length="418" mass="45490">MEWDKKFTTQPPAAASFALRRASALPTLNCYGRGRSDCTSSPVKLVEAVGVPSRFASSLNSCASEPSALLPPCALRRGRVGCAAGLASGAWLCKAHKLPRCSGRRTSLAPYLAHSTRHLRTCCMMQPRPRPALHGDIGDLDFADMEKTELVGLVWRAAPGASCQLRKCARQDVLAQTCCLFRVPPHFCKGVLRQCLRLAFDLVRRRDAVMRFACRELHTAPQPSLKTMGAEGWHECPSWEAVGAGARPPRLTDQLGDWPQGWQLAPIRSQAGAQEKLTRLAFACTRTGLIARRAKIVERTRACGSGGRGSARCCDATLVSPLSRTGLQQPCAAAHNGAALWFAERRKRAAYPELNGGPKQFVVLGSEAGGRWNADVQQLLRDLVRVRAHRAPPAVRSAASSTWAKRWWAMLAVSVQLA</sequence>
<evidence type="ECO:0000313" key="2">
    <source>
        <dbReference type="Proteomes" id="UP000186817"/>
    </source>
</evidence>
<evidence type="ECO:0000313" key="1">
    <source>
        <dbReference type="EMBL" id="OLP76075.1"/>
    </source>
</evidence>
<dbReference type="AlphaFoldDB" id="A0A1Q9BZH5"/>
<organism evidence="1 2">
    <name type="scientific">Symbiodinium microadriaticum</name>
    <name type="common">Dinoflagellate</name>
    <name type="synonym">Zooxanthella microadriatica</name>
    <dbReference type="NCBI Taxonomy" id="2951"/>
    <lineage>
        <taxon>Eukaryota</taxon>
        <taxon>Sar</taxon>
        <taxon>Alveolata</taxon>
        <taxon>Dinophyceae</taxon>
        <taxon>Suessiales</taxon>
        <taxon>Symbiodiniaceae</taxon>
        <taxon>Symbiodinium</taxon>
    </lineage>
</organism>
<protein>
    <submittedName>
        <fullName evidence="1">Uncharacterized protein</fullName>
    </submittedName>
</protein>